<reference evidence="3 4" key="1">
    <citation type="submission" date="2017-11" db="EMBL/GenBank/DDBJ databases">
        <title>Isolation and Characterization of Family Methanocellaceae Species from Potential Methane Hydrate Area Offshore Southwestern Taiwan.</title>
        <authorList>
            <person name="Zhang W.-L."/>
            <person name="Chen W.-C."/>
            <person name="Lai M.-C."/>
            <person name="Chen S.-C."/>
        </authorList>
    </citation>
    <scope>NUCLEOTIDE SEQUENCE [LARGE SCALE GENOMIC DNA]</scope>
    <source>
        <strain evidence="3 4">CWC-04</strain>
    </source>
</reference>
<dbReference type="PROSITE" id="PS51343">
    <property type="entry name" value="PII_GLNB_DOM"/>
    <property type="match status" value="1"/>
</dbReference>
<dbReference type="InterPro" id="IPR015867">
    <property type="entry name" value="N-reg_PII/ATP_PRibTrfase_C"/>
</dbReference>
<dbReference type="PRINTS" id="PR00340">
    <property type="entry name" value="PIIGLNB"/>
</dbReference>
<keyword evidence="4" id="KW-1185">Reference proteome</keyword>
<accession>A0AAP2W3W9</accession>
<dbReference type="Proteomes" id="UP001320159">
    <property type="component" value="Unassembled WGS sequence"/>
</dbReference>
<evidence type="ECO:0000313" key="4">
    <source>
        <dbReference type="Proteomes" id="UP001320159"/>
    </source>
</evidence>
<evidence type="ECO:0000313" key="3">
    <source>
        <dbReference type="EMBL" id="MCD1293595.1"/>
    </source>
</evidence>
<dbReference type="EMBL" id="PGCK01000001">
    <property type="protein sequence ID" value="MCD1293595.1"/>
    <property type="molecule type" value="Genomic_DNA"/>
</dbReference>
<dbReference type="PROSITE" id="PS00638">
    <property type="entry name" value="PII_GLNB_CTER"/>
    <property type="match status" value="1"/>
</dbReference>
<organism evidence="3 4">
    <name type="scientific">Methanooceanicella nereidis</name>
    <dbReference type="NCBI Taxonomy" id="2052831"/>
    <lineage>
        <taxon>Archaea</taxon>
        <taxon>Methanobacteriati</taxon>
        <taxon>Methanobacteriota</taxon>
        <taxon>Stenosarchaea group</taxon>
        <taxon>Methanomicrobia</taxon>
        <taxon>Methanocellales</taxon>
        <taxon>Methanocellaceae</taxon>
        <taxon>Methanooceanicella</taxon>
    </lineage>
</organism>
<dbReference type="InterPro" id="IPR017918">
    <property type="entry name" value="N-reg_PII_CS"/>
</dbReference>
<keyword evidence="1" id="KW-0597">Phosphoprotein</keyword>
<evidence type="ECO:0000256" key="2">
    <source>
        <dbReference type="RuleBase" id="RU003936"/>
    </source>
</evidence>
<dbReference type="GO" id="GO:0006808">
    <property type="term" value="P:regulation of nitrogen utilization"/>
    <property type="evidence" value="ECO:0007669"/>
    <property type="project" value="InterPro"/>
</dbReference>
<evidence type="ECO:0000256" key="1">
    <source>
        <dbReference type="PIRSR" id="PIRSR602187-50"/>
    </source>
</evidence>
<dbReference type="PANTHER" id="PTHR30115">
    <property type="entry name" value="NITROGEN REGULATORY PROTEIN P-II"/>
    <property type="match status" value="1"/>
</dbReference>
<dbReference type="AlphaFoldDB" id="A0AAP2W3W9"/>
<dbReference type="GO" id="GO:0005829">
    <property type="term" value="C:cytosol"/>
    <property type="evidence" value="ECO:0007669"/>
    <property type="project" value="TreeGrafter"/>
</dbReference>
<feature type="modified residue" description="O-UMP-tyrosine" evidence="1">
    <location>
        <position position="51"/>
    </location>
</feature>
<name>A0AAP2W3W9_9EURY</name>
<proteinExistence type="inferred from homology"/>
<dbReference type="Gene3D" id="3.30.70.120">
    <property type="match status" value="1"/>
</dbReference>
<dbReference type="SMART" id="SM00938">
    <property type="entry name" value="P-II"/>
    <property type="match status" value="1"/>
</dbReference>
<dbReference type="PANTHER" id="PTHR30115:SF11">
    <property type="entry name" value="NITROGEN REGULATORY PROTEIN P-II HOMOLOG"/>
    <property type="match status" value="1"/>
</dbReference>
<dbReference type="SUPFAM" id="SSF54913">
    <property type="entry name" value="GlnB-like"/>
    <property type="match status" value="1"/>
</dbReference>
<dbReference type="InterPro" id="IPR002187">
    <property type="entry name" value="N-reg_PII"/>
</dbReference>
<dbReference type="InterPro" id="IPR011322">
    <property type="entry name" value="N-reg_PII-like_a/b"/>
</dbReference>
<comment type="similarity">
    <text evidence="2">Belongs to the P(II) protein family.</text>
</comment>
<dbReference type="GO" id="GO:0005524">
    <property type="term" value="F:ATP binding"/>
    <property type="evidence" value="ECO:0007669"/>
    <property type="project" value="TreeGrafter"/>
</dbReference>
<comment type="caution">
    <text evidence="3">The sequence shown here is derived from an EMBL/GenBank/DDBJ whole genome shotgun (WGS) entry which is preliminary data.</text>
</comment>
<protein>
    <submittedName>
        <fullName evidence="3">Transcriptional regulator</fullName>
    </submittedName>
</protein>
<dbReference type="GO" id="GO:0030234">
    <property type="term" value="F:enzyme regulator activity"/>
    <property type="evidence" value="ECO:0007669"/>
    <property type="project" value="InterPro"/>
</dbReference>
<gene>
    <name evidence="3" type="ORF">CUJ83_01105</name>
</gene>
<sequence>MKKIEAIIRPGVFERVKMALESENFLGMTVTDIKGRGRQKGVTQQWRGSEYRVDMLPKIKIELVVKDDEVEKVISVILESAHTGNVGDGKIFVIPVEESIRIRTGERGDIAI</sequence>
<dbReference type="RefSeq" id="WP_230739626.1">
    <property type="nucleotide sequence ID" value="NZ_PGCK01000001.1"/>
</dbReference>
<dbReference type="Pfam" id="PF00543">
    <property type="entry name" value="P-II"/>
    <property type="match status" value="1"/>
</dbReference>